<evidence type="ECO:0000313" key="2">
    <source>
        <dbReference type="Proteomes" id="UP000572680"/>
    </source>
</evidence>
<dbReference type="Proteomes" id="UP000572680">
    <property type="component" value="Unassembled WGS sequence"/>
</dbReference>
<protein>
    <submittedName>
        <fullName evidence="1">Uncharacterized protein</fullName>
    </submittedName>
</protein>
<evidence type="ECO:0000313" key="1">
    <source>
        <dbReference type="EMBL" id="MBA8949655.1"/>
    </source>
</evidence>
<dbReference type="RefSeq" id="WP_182842049.1">
    <property type="nucleotide sequence ID" value="NZ_BAAALP010000012.1"/>
</dbReference>
<name>A0A7W3LK68_ACTNM</name>
<reference evidence="1 2" key="1">
    <citation type="submission" date="2020-08" db="EMBL/GenBank/DDBJ databases">
        <title>Genomic Encyclopedia of Type Strains, Phase IV (KMG-IV): sequencing the most valuable type-strain genomes for metagenomic binning, comparative biology and taxonomic classification.</title>
        <authorList>
            <person name="Goeker M."/>
        </authorList>
    </citation>
    <scope>NUCLEOTIDE SEQUENCE [LARGE SCALE GENOMIC DNA]</scope>
    <source>
        <strain evidence="1 2">DSM 44197</strain>
    </source>
</reference>
<organism evidence="1 2">
    <name type="scientific">Actinomadura namibiensis</name>
    <dbReference type="NCBI Taxonomy" id="182080"/>
    <lineage>
        <taxon>Bacteria</taxon>
        <taxon>Bacillati</taxon>
        <taxon>Actinomycetota</taxon>
        <taxon>Actinomycetes</taxon>
        <taxon>Streptosporangiales</taxon>
        <taxon>Thermomonosporaceae</taxon>
        <taxon>Actinomadura</taxon>
    </lineage>
</organism>
<dbReference type="Gene3D" id="1.10.1780.10">
    <property type="entry name" value="Clp, N-terminal domain"/>
    <property type="match status" value="1"/>
</dbReference>
<dbReference type="SUPFAM" id="SSF81923">
    <property type="entry name" value="Double Clp-N motif"/>
    <property type="match status" value="1"/>
</dbReference>
<accession>A0A7W3LK68</accession>
<dbReference type="InterPro" id="IPR036628">
    <property type="entry name" value="Clp_N_dom_sf"/>
</dbReference>
<sequence>MRLDRFSPAARRTVVRAGVLAARSGHAALGTGPLLLALAEERPLPGAAAPAIRAELDVPPWRDRELLATIGIDLDEVRRRAVDATSTRPDDPALWRLGRSRLRPLRVVLTGPATRVVCDEGGRKTLEVALWAARRGGRAFADCDDLLWGLLADGSQESVRVLRRLDADLGRLWAGLRERAA</sequence>
<proteinExistence type="predicted"/>
<keyword evidence="2" id="KW-1185">Reference proteome</keyword>
<comment type="caution">
    <text evidence="1">The sequence shown here is derived from an EMBL/GenBank/DDBJ whole genome shotgun (WGS) entry which is preliminary data.</text>
</comment>
<dbReference type="AlphaFoldDB" id="A0A7W3LK68"/>
<gene>
    <name evidence="1" type="ORF">HNR61_001253</name>
</gene>
<dbReference type="EMBL" id="JACJIA010000001">
    <property type="protein sequence ID" value="MBA8949655.1"/>
    <property type="molecule type" value="Genomic_DNA"/>
</dbReference>